<accession>A0A3E3E373</accession>
<organism evidence="1 2">
    <name type="scientific">Faecalicoccus pleomorphus</name>
    <dbReference type="NCBI Taxonomy" id="1323"/>
    <lineage>
        <taxon>Bacteria</taxon>
        <taxon>Bacillati</taxon>
        <taxon>Bacillota</taxon>
        <taxon>Erysipelotrichia</taxon>
        <taxon>Erysipelotrichales</taxon>
        <taxon>Erysipelotrichaceae</taxon>
        <taxon>Faecalicoccus</taxon>
    </lineage>
</organism>
<evidence type="ECO:0008006" key="3">
    <source>
        <dbReference type="Google" id="ProtNLM"/>
    </source>
</evidence>
<name>A0A3E3E373_9FIRM</name>
<dbReference type="AlphaFoldDB" id="A0A3E3E373"/>
<gene>
    <name evidence="1" type="ORF">DXC78_08210</name>
</gene>
<proteinExistence type="predicted"/>
<reference evidence="1 2" key="1">
    <citation type="submission" date="2018-08" db="EMBL/GenBank/DDBJ databases">
        <title>A genome reference for cultivated species of the human gut microbiota.</title>
        <authorList>
            <person name="Zou Y."/>
            <person name="Xue W."/>
            <person name="Luo G."/>
        </authorList>
    </citation>
    <scope>NUCLEOTIDE SEQUENCE [LARGE SCALE GENOMIC DNA]</scope>
    <source>
        <strain evidence="1 2">TF08-11</strain>
    </source>
</reference>
<protein>
    <recommendedName>
        <fullName evidence="3">Integrase</fullName>
    </recommendedName>
</protein>
<dbReference type="EMBL" id="QUSK01000017">
    <property type="protein sequence ID" value="RGD76011.1"/>
    <property type="molecule type" value="Genomic_DNA"/>
</dbReference>
<dbReference type="Proteomes" id="UP000260721">
    <property type="component" value="Unassembled WGS sequence"/>
</dbReference>
<evidence type="ECO:0000313" key="1">
    <source>
        <dbReference type="EMBL" id="RGD76011.1"/>
    </source>
</evidence>
<evidence type="ECO:0000313" key="2">
    <source>
        <dbReference type="Proteomes" id="UP000260721"/>
    </source>
</evidence>
<sequence>MFLFLWIDPILMRHVNINTTLSLYTHLEDEEKKATLDSVFKTITAKKCSGVERVSKIAQIKTLS</sequence>
<comment type="caution">
    <text evidence="1">The sequence shown here is derived from an EMBL/GenBank/DDBJ whole genome shotgun (WGS) entry which is preliminary data.</text>
</comment>